<dbReference type="EMBL" id="BAABAT010000009">
    <property type="protein sequence ID" value="GAA4250245.1"/>
    <property type="molecule type" value="Genomic_DNA"/>
</dbReference>
<reference evidence="5" key="1">
    <citation type="journal article" date="2019" name="Int. J. Syst. Evol. Microbiol.">
        <title>The Global Catalogue of Microorganisms (GCM) 10K type strain sequencing project: providing services to taxonomists for standard genome sequencing and annotation.</title>
        <authorList>
            <consortium name="The Broad Institute Genomics Platform"/>
            <consortium name="The Broad Institute Genome Sequencing Center for Infectious Disease"/>
            <person name="Wu L."/>
            <person name="Ma J."/>
        </authorList>
    </citation>
    <scope>NUCLEOTIDE SEQUENCE [LARGE SCALE GENOMIC DNA]</scope>
    <source>
        <strain evidence="5">JCM 17441</strain>
    </source>
</reference>
<feature type="repeat" description="TPR" evidence="3">
    <location>
        <begin position="300"/>
        <end position="333"/>
    </location>
</feature>
<dbReference type="InterPro" id="IPR019734">
    <property type="entry name" value="TPR_rpt"/>
</dbReference>
<evidence type="ECO:0000313" key="5">
    <source>
        <dbReference type="Proteomes" id="UP001500620"/>
    </source>
</evidence>
<keyword evidence="2 3" id="KW-0802">TPR repeat</keyword>
<dbReference type="InterPro" id="IPR011990">
    <property type="entry name" value="TPR-like_helical_dom_sf"/>
</dbReference>
<dbReference type="RefSeq" id="WP_345128334.1">
    <property type="nucleotide sequence ID" value="NZ_BAABAT010000009.1"/>
</dbReference>
<sequence>MPVGPLSAAETAKLLWSLPHVDRHADTGARADRVWRVVGGHPRSLEYLDALLGQGHGRFDDITDRLTRAVTTRLGPDAATTWLAQRRTLDAALAHTVTLAADDVLLGDHLRHLATIPGATDMLIAISVYREPVSAVAPGLDAGLLDALVGSSLVHHDAERELVFMHRWTAIELHRCLGPDVDPLLLAHRAAAEYWQQRDGDLHALTEARHHLLAAGDLDAAATVTRTISRRLERTGAWDQAAVLIHDTLRWLPGEAAYFGDYIHQLGTLAHRLGDYAEAEQRYRQALAIFEQRGEQSNRASTYLVLGMLAHDRGGYSEAEQRYRQALVIFEQLDNRANLASTHHQLGALAKERGDYDEAERQYLRSLAIEEELGNEAGAAVTDHELGNLALRRGDYAEAERRNRQSMAIFERVGDLDGLGAGHQLAGMVAHHQHDYAEAEHRYEQARAIRERIGDQRGLAGTHHQLGLLAQDRGDHAEAERCYRRSLAIEERLGNQAGIATNLSQLGTLCAATDRTGEAAGFHLRAVLIRATIDTTQASVDLERLAEVRAAIGAESLARIGAQVLGHDGYLAVAKLVDAHEAEAA</sequence>
<dbReference type="Pfam" id="PF13374">
    <property type="entry name" value="TPR_10"/>
    <property type="match status" value="1"/>
</dbReference>
<keyword evidence="5" id="KW-1185">Reference proteome</keyword>
<comment type="caution">
    <text evidence="4">The sequence shown here is derived from an EMBL/GenBank/DDBJ whole genome shotgun (WGS) entry which is preliminary data.</text>
</comment>
<dbReference type="Gene3D" id="1.25.40.10">
    <property type="entry name" value="Tetratricopeptide repeat domain"/>
    <property type="match status" value="2"/>
</dbReference>
<dbReference type="SUPFAM" id="SSF48452">
    <property type="entry name" value="TPR-like"/>
    <property type="match status" value="2"/>
</dbReference>
<evidence type="ECO:0000256" key="2">
    <source>
        <dbReference type="ARBA" id="ARBA00022803"/>
    </source>
</evidence>
<evidence type="ECO:0000256" key="3">
    <source>
        <dbReference type="PROSITE-ProRule" id="PRU00339"/>
    </source>
</evidence>
<evidence type="ECO:0000256" key="1">
    <source>
        <dbReference type="ARBA" id="ARBA00022737"/>
    </source>
</evidence>
<proteinExistence type="predicted"/>
<dbReference type="SMART" id="SM00028">
    <property type="entry name" value="TPR"/>
    <property type="match status" value="5"/>
</dbReference>
<dbReference type="PROSITE" id="PS50005">
    <property type="entry name" value="TPR"/>
    <property type="match status" value="3"/>
</dbReference>
<accession>A0ABP8D909</accession>
<keyword evidence="1" id="KW-0677">Repeat</keyword>
<protein>
    <recommendedName>
        <fullName evidence="6">Tetratricopeptide repeat protein</fullName>
    </recommendedName>
</protein>
<organism evidence="4 5">
    <name type="scientific">Dactylosporangium darangshiense</name>
    <dbReference type="NCBI Taxonomy" id="579108"/>
    <lineage>
        <taxon>Bacteria</taxon>
        <taxon>Bacillati</taxon>
        <taxon>Actinomycetota</taxon>
        <taxon>Actinomycetes</taxon>
        <taxon>Micromonosporales</taxon>
        <taxon>Micromonosporaceae</taxon>
        <taxon>Dactylosporangium</taxon>
    </lineage>
</organism>
<dbReference type="PANTHER" id="PTHR45641">
    <property type="entry name" value="TETRATRICOPEPTIDE REPEAT PROTEIN (AFU_ORTHOLOGUE AFUA_6G03870)"/>
    <property type="match status" value="1"/>
</dbReference>
<gene>
    <name evidence="4" type="ORF">GCM10022255_037980</name>
</gene>
<evidence type="ECO:0008006" key="6">
    <source>
        <dbReference type="Google" id="ProtNLM"/>
    </source>
</evidence>
<feature type="repeat" description="TPR" evidence="3">
    <location>
        <begin position="340"/>
        <end position="373"/>
    </location>
</feature>
<dbReference type="Proteomes" id="UP001500620">
    <property type="component" value="Unassembled WGS sequence"/>
</dbReference>
<name>A0ABP8D909_9ACTN</name>
<dbReference type="Pfam" id="PF13424">
    <property type="entry name" value="TPR_12"/>
    <property type="match status" value="3"/>
</dbReference>
<feature type="repeat" description="TPR" evidence="3">
    <location>
        <begin position="260"/>
        <end position="293"/>
    </location>
</feature>
<dbReference type="PANTHER" id="PTHR45641:SF19">
    <property type="entry name" value="NEPHROCYSTIN-3"/>
    <property type="match status" value="1"/>
</dbReference>
<evidence type="ECO:0000313" key="4">
    <source>
        <dbReference type="EMBL" id="GAA4250245.1"/>
    </source>
</evidence>